<dbReference type="Proteomes" id="UP000265520">
    <property type="component" value="Unassembled WGS sequence"/>
</dbReference>
<dbReference type="EMBL" id="LXQA011076391">
    <property type="protein sequence ID" value="MCI83831.1"/>
    <property type="molecule type" value="Genomic_DNA"/>
</dbReference>
<accession>A0A392VA74</accession>
<comment type="caution">
    <text evidence="2">The sequence shown here is derived from an EMBL/GenBank/DDBJ whole genome shotgun (WGS) entry which is preliminary data.</text>
</comment>
<reference evidence="2 3" key="1">
    <citation type="journal article" date="2018" name="Front. Plant Sci.">
        <title>Red Clover (Trifolium pratense) and Zigzag Clover (T. medium) - A Picture of Genomic Similarities and Differences.</title>
        <authorList>
            <person name="Dluhosova J."/>
            <person name="Istvanek J."/>
            <person name="Nedelnik J."/>
            <person name="Repkova J."/>
        </authorList>
    </citation>
    <scope>NUCLEOTIDE SEQUENCE [LARGE SCALE GENOMIC DNA]</scope>
    <source>
        <strain evidence="3">cv. 10/8</strain>
        <tissue evidence="2">Leaf</tissue>
    </source>
</reference>
<feature type="region of interest" description="Disordered" evidence="1">
    <location>
        <begin position="1"/>
        <end position="61"/>
    </location>
</feature>
<organism evidence="2 3">
    <name type="scientific">Trifolium medium</name>
    <dbReference type="NCBI Taxonomy" id="97028"/>
    <lineage>
        <taxon>Eukaryota</taxon>
        <taxon>Viridiplantae</taxon>
        <taxon>Streptophyta</taxon>
        <taxon>Embryophyta</taxon>
        <taxon>Tracheophyta</taxon>
        <taxon>Spermatophyta</taxon>
        <taxon>Magnoliopsida</taxon>
        <taxon>eudicotyledons</taxon>
        <taxon>Gunneridae</taxon>
        <taxon>Pentapetalae</taxon>
        <taxon>rosids</taxon>
        <taxon>fabids</taxon>
        <taxon>Fabales</taxon>
        <taxon>Fabaceae</taxon>
        <taxon>Papilionoideae</taxon>
        <taxon>50 kb inversion clade</taxon>
        <taxon>NPAAA clade</taxon>
        <taxon>Hologalegina</taxon>
        <taxon>IRL clade</taxon>
        <taxon>Trifolieae</taxon>
        <taxon>Trifolium</taxon>
    </lineage>
</organism>
<feature type="compositionally biased region" description="Polar residues" evidence="1">
    <location>
        <begin position="47"/>
        <end position="61"/>
    </location>
</feature>
<keyword evidence="3" id="KW-1185">Reference proteome</keyword>
<sequence length="61" mass="6423">MKNRVSGLAKACPAKVSEKTAESFDKGAKAGDKQRKARQISPAKSGDSWQSSGGTCQQTHS</sequence>
<evidence type="ECO:0000313" key="3">
    <source>
        <dbReference type="Proteomes" id="UP000265520"/>
    </source>
</evidence>
<evidence type="ECO:0000313" key="2">
    <source>
        <dbReference type="EMBL" id="MCI83831.1"/>
    </source>
</evidence>
<protein>
    <submittedName>
        <fullName evidence="2">Uncharacterized protein</fullName>
    </submittedName>
</protein>
<proteinExistence type="predicted"/>
<name>A0A392VA74_9FABA</name>
<dbReference type="AlphaFoldDB" id="A0A392VA74"/>
<feature type="compositionally biased region" description="Basic and acidic residues" evidence="1">
    <location>
        <begin position="16"/>
        <end position="34"/>
    </location>
</feature>
<evidence type="ECO:0000256" key="1">
    <source>
        <dbReference type="SAM" id="MobiDB-lite"/>
    </source>
</evidence>